<comment type="caution">
    <text evidence="2">The sequence shown here is derived from an EMBL/GenBank/DDBJ whole genome shotgun (WGS) entry which is preliminary data.</text>
</comment>
<dbReference type="Proteomes" id="UP000033551">
    <property type="component" value="Unassembled WGS sequence"/>
</dbReference>
<sequence length="125" mass="13293">MRDQGQHVGPGVREQLVRPAVHAHGAAAGVVAAPGQEVEHLHQPTPVELREQAEEVLDGTGEERGARAPAELVLQPAPRRLALPARHQPAQQTGHLLPACRHPFQHAPGHGPGPPFVHTADPSFP</sequence>
<organism evidence="2 3">
    <name type="scientific">Streptomyces katrae</name>
    <dbReference type="NCBI Taxonomy" id="68223"/>
    <lineage>
        <taxon>Bacteria</taxon>
        <taxon>Bacillati</taxon>
        <taxon>Actinomycetota</taxon>
        <taxon>Actinomycetes</taxon>
        <taxon>Kitasatosporales</taxon>
        <taxon>Streptomycetaceae</taxon>
        <taxon>Streptomyces</taxon>
    </lineage>
</organism>
<accession>A0A0F4J6Q1</accession>
<evidence type="ECO:0000256" key="1">
    <source>
        <dbReference type="SAM" id="MobiDB-lite"/>
    </source>
</evidence>
<dbReference type="AlphaFoldDB" id="A0A0F4J6Q1"/>
<dbReference type="EMBL" id="JZWV01000638">
    <property type="protein sequence ID" value="KJY29499.1"/>
    <property type="molecule type" value="Genomic_DNA"/>
</dbReference>
<evidence type="ECO:0000313" key="3">
    <source>
        <dbReference type="Proteomes" id="UP000033551"/>
    </source>
</evidence>
<reference evidence="2 3" key="1">
    <citation type="submission" date="2015-02" db="EMBL/GenBank/DDBJ databases">
        <authorList>
            <person name="Ju K.-S."/>
            <person name="Doroghazi J.R."/>
            <person name="Metcalf W."/>
        </authorList>
    </citation>
    <scope>NUCLEOTIDE SEQUENCE [LARGE SCALE GENOMIC DNA]</scope>
    <source>
        <strain evidence="2 3">NRRL ISP-5550</strain>
    </source>
</reference>
<feature type="region of interest" description="Disordered" evidence="1">
    <location>
        <begin position="100"/>
        <end position="125"/>
    </location>
</feature>
<gene>
    <name evidence="2" type="ORF">VR44_22785</name>
</gene>
<keyword evidence="3" id="KW-1185">Reference proteome</keyword>
<protein>
    <submittedName>
        <fullName evidence="2">Uncharacterized protein</fullName>
    </submittedName>
</protein>
<dbReference type="PATRIC" id="fig|68223.7.peg.489"/>
<evidence type="ECO:0000313" key="2">
    <source>
        <dbReference type="EMBL" id="KJY29499.1"/>
    </source>
</evidence>
<name>A0A0F4J6Q1_9ACTN</name>
<proteinExistence type="predicted"/>